<dbReference type="RefSeq" id="WP_377605341.1">
    <property type="nucleotide sequence ID" value="NZ_JBHUME010000012.1"/>
</dbReference>
<gene>
    <name evidence="1" type="ORF">ACFSUF_18750</name>
</gene>
<dbReference type="EMBL" id="JBHUME010000012">
    <property type="protein sequence ID" value="MFD2614455.1"/>
    <property type="molecule type" value="Genomic_DNA"/>
</dbReference>
<evidence type="ECO:0000313" key="2">
    <source>
        <dbReference type="Proteomes" id="UP001597541"/>
    </source>
</evidence>
<keyword evidence="2" id="KW-1185">Reference proteome</keyword>
<name>A0ABW5PI13_9BACL</name>
<protein>
    <submittedName>
        <fullName evidence="1">Uncharacterized protein</fullName>
    </submittedName>
</protein>
<proteinExistence type="predicted"/>
<dbReference type="Proteomes" id="UP001597541">
    <property type="component" value="Unassembled WGS sequence"/>
</dbReference>
<accession>A0ABW5PI13</accession>
<evidence type="ECO:0000313" key="1">
    <source>
        <dbReference type="EMBL" id="MFD2614455.1"/>
    </source>
</evidence>
<organism evidence="1 2">
    <name type="scientific">Paenibacillus gansuensis</name>
    <dbReference type="NCBI Taxonomy" id="306542"/>
    <lineage>
        <taxon>Bacteria</taxon>
        <taxon>Bacillati</taxon>
        <taxon>Bacillota</taxon>
        <taxon>Bacilli</taxon>
        <taxon>Bacillales</taxon>
        <taxon>Paenibacillaceae</taxon>
        <taxon>Paenibacillus</taxon>
    </lineage>
</organism>
<sequence length="116" mass="13111">MKPEKDQLKVNQDELVDAWNETLPSILNGSDKALVQGDAADPNSLRVAIQTAGRTNYSFDFKVTYADSREIDTQLVDVEADGIHVDEHTDIIQGLAHDYVRHMRECAQNLQEITHY</sequence>
<reference evidence="2" key="1">
    <citation type="journal article" date="2019" name="Int. J. Syst. Evol. Microbiol.">
        <title>The Global Catalogue of Microorganisms (GCM) 10K type strain sequencing project: providing services to taxonomists for standard genome sequencing and annotation.</title>
        <authorList>
            <consortium name="The Broad Institute Genomics Platform"/>
            <consortium name="The Broad Institute Genome Sequencing Center for Infectious Disease"/>
            <person name="Wu L."/>
            <person name="Ma J."/>
        </authorList>
    </citation>
    <scope>NUCLEOTIDE SEQUENCE [LARGE SCALE GENOMIC DNA]</scope>
    <source>
        <strain evidence="2">KCTC 3950</strain>
    </source>
</reference>
<comment type="caution">
    <text evidence="1">The sequence shown here is derived from an EMBL/GenBank/DDBJ whole genome shotgun (WGS) entry which is preliminary data.</text>
</comment>